<feature type="compositionally biased region" description="Polar residues" evidence="1">
    <location>
        <begin position="163"/>
        <end position="175"/>
    </location>
</feature>
<evidence type="ECO:0000313" key="2">
    <source>
        <dbReference type="EMBL" id="NHO65202.1"/>
    </source>
</evidence>
<accession>A0A9E5JR46</accession>
<comment type="caution">
    <text evidence="2">The sequence shown here is derived from an EMBL/GenBank/DDBJ whole genome shotgun (WGS) entry which is preliminary data.</text>
</comment>
<feature type="compositionally biased region" description="Low complexity" evidence="1">
    <location>
        <begin position="69"/>
        <end position="90"/>
    </location>
</feature>
<dbReference type="EMBL" id="JAAONZ010000003">
    <property type="protein sequence ID" value="NHO65202.1"/>
    <property type="molecule type" value="Genomic_DNA"/>
</dbReference>
<evidence type="ECO:0000256" key="1">
    <source>
        <dbReference type="SAM" id="MobiDB-lite"/>
    </source>
</evidence>
<dbReference type="AlphaFoldDB" id="A0A9E5JR46"/>
<feature type="compositionally biased region" description="Polar residues" evidence="1">
    <location>
        <begin position="114"/>
        <end position="127"/>
    </location>
</feature>
<name>A0A9E5JR46_9GAMM</name>
<proteinExistence type="predicted"/>
<dbReference type="RefSeq" id="WP_167183538.1">
    <property type="nucleotide sequence ID" value="NZ_JAAONZ010000003.1"/>
</dbReference>
<evidence type="ECO:0000313" key="3">
    <source>
        <dbReference type="Proteomes" id="UP000787472"/>
    </source>
</evidence>
<keyword evidence="3" id="KW-1185">Reference proteome</keyword>
<feature type="compositionally biased region" description="Low complexity" evidence="1">
    <location>
        <begin position="179"/>
        <end position="196"/>
    </location>
</feature>
<feature type="region of interest" description="Disordered" evidence="1">
    <location>
        <begin position="292"/>
        <end position="347"/>
    </location>
</feature>
<feature type="compositionally biased region" description="Pro residues" evidence="1">
    <location>
        <begin position="59"/>
        <end position="68"/>
    </location>
</feature>
<gene>
    <name evidence="2" type="ORF">G8770_06555</name>
</gene>
<feature type="region of interest" description="Disordered" evidence="1">
    <location>
        <begin position="158"/>
        <end position="279"/>
    </location>
</feature>
<feature type="compositionally biased region" description="Low complexity" evidence="1">
    <location>
        <begin position="45"/>
        <end position="58"/>
    </location>
</feature>
<feature type="compositionally biased region" description="Low complexity" evidence="1">
    <location>
        <begin position="210"/>
        <end position="225"/>
    </location>
</feature>
<organism evidence="2 3">
    <name type="scientific">Pseudomaricurvus hydrocarbonicus</name>
    <dbReference type="NCBI Taxonomy" id="1470433"/>
    <lineage>
        <taxon>Bacteria</taxon>
        <taxon>Pseudomonadati</taxon>
        <taxon>Pseudomonadota</taxon>
        <taxon>Gammaproteobacteria</taxon>
        <taxon>Cellvibrionales</taxon>
        <taxon>Cellvibrionaceae</taxon>
        <taxon>Pseudomaricurvus</taxon>
    </lineage>
</organism>
<feature type="compositionally biased region" description="Low complexity" evidence="1">
    <location>
        <begin position="294"/>
        <end position="305"/>
    </location>
</feature>
<reference evidence="2" key="1">
    <citation type="submission" date="2020-03" db="EMBL/GenBank/DDBJ databases">
        <authorList>
            <person name="Guo F."/>
        </authorList>
    </citation>
    <scope>NUCLEOTIDE SEQUENCE</scope>
    <source>
        <strain evidence="2">JCM 30134</strain>
    </source>
</reference>
<protein>
    <submittedName>
        <fullName evidence="2">Uncharacterized protein</fullName>
    </submittedName>
</protein>
<feature type="region of interest" description="Disordered" evidence="1">
    <location>
        <begin position="45"/>
        <end position="135"/>
    </location>
</feature>
<sequence length="382" mass="40492">MSKEEKTEAKQALLGELESIKDLLSEDEWEDIPTLNDTVPIAVPVSPAVTPAPQVPDSMPSPSPPSGSEPPAIQAATTTGAGISTESTGAEQELFDEADIPVLNTKYDPAEALHSNQPTSEHTSPSPHTIGGFSSLETSDIDAAVDKLNLDLDIDSQDLLDHQPSTPEGSSTLADTVSEADNAPEAGANAEAGANVEFEESQEPVISSSEPEITPPATAAEALAPGVLPGQQSLFDKSRSDSTAPLEPQDEDQTTSRPQRKSESKARGENPFLPKHIRDRLHTNKALLDIIKESPLSPAAASRLSEYSPGGSKDGTQEQPVTETAVPRNDSNADSAPAVTEPANDRLSQMVDDIIAVYLPKIEAELREKLMAEFQSKNAIKD</sequence>
<dbReference type="Proteomes" id="UP000787472">
    <property type="component" value="Unassembled WGS sequence"/>
</dbReference>